<dbReference type="InterPro" id="IPR052035">
    <property type="entry name" value="ZnF_BED_domain_contain"/>
</dbReference>
<dbReference type="Pfam" id="PF14372">
    <property type="entry name" value="hAT-like_RNase-H"/>
    <property type="match status" value="1"/>
</dbReference>
<dbReference type="InterPro" id="IPR003656">
    <property type="entry name" value="Znf_BED"/>
</dbReference>
<evidence type="ECO:0000256" key="11">
    <source>
        <dbReference type="SAM" id="MobiDB-lite"/>
    </source>
</evidence>
<evidence type="ECO:0000256" key="3">
    <source>
        <dbReference type="ARBA" id="ARBA00022723"/>
    </source>
</evidence>
<dbReference type="AlphaFoldDB" id="A0A5J9UU66"/>
<keyword evidence="3" id="KW-0479">Metal-binding</keyword>
<dbReference type="PANTHER" id="PTHR46481">
    <property type="entry name" value="ZINC FINGER BED DOMAIN-CONTAINING PROTEIN 4"/>
    <property type="match status" value="1"/>
</dbReference>
<evidence type="ECO:0000256" key="2">
    <source>
        <dbReference type="ARBA" id="ARBA00011738"/>
    </source>
</evidence>
<sequence length="751" mass="86090">MPDQLSCSHPEHEGADNLDDILKLSLKRQRDLCYKFRYAVDQQEAEVGRWSCPHHAVDETSWNPARASLDVRTSPPDSSTQGASTTGPLVSIEEAAIDVDSSASEEEEEENAVPPAPGTKRKLRSDVWADFEHVEVDGVWKAKCKHCTRKLSATSRNGTSHLKTDLKNCYYNKKKGVKIQTNLRFATTPKGQVAVENYVFNHDVARRALYTMIILHEYPLSIVDHHGFRKFVSALQPLFKMGTRNTIRRDIIRFYEGEKRKARIFLQKTECRVAITTDLWTADNQKRGYMAVTGHFIDDSWTLKSCILRFMYVPCPHTAEVICDALHKCLQNWDLDRRVSTVTLDNCSTNDSMVGLMETRLGAAHMLLKGEVLHMRCCAHILNLIVKDGMEVIKKSVAAIRESVAYWVAMPKRYEKFEKTALDENVELDRKLNQDCKTRWNSTYIMLSIAIPYRKVFERLADFDKNWVCPTDEQWKFANIVCDKLKIFYELTELFSGTKYVTANLFFPKVCEIKLKINSWGHDEDKIIRDMSAAMIEKYDKYWADIHGLMAIAVILDPRLKMTMLHACYIALFGEESAGKYVTEAHELLTKLMKHYQVKEREFVGTSSGGASTVSATEVLSIFNALAATKKTTTFVRSKNELDRYLEEETLHHDAGHFDILGWWKLEGTHYPTLRMVARDILAIPITTVASESAFSTSGRLLSDHRSRQLLKCDDNSFWSCLEDIEEDMKEESSYKWNLKLNFCMTQSSTK</sequence>
<evidence type="ECO:0000313" key="14">
    <source>
        <dbReference type="Proteomes" id="UP000324897"/>
    </source>
</evidence>
<name>A0A5J9UU66_9POAL</name>
<dbReference type="Gramene" id="TVU26821">
    <property type="protein sequence ID" value="TVU26821"/>
    <property type="gene ID" value="EJB05_29386"/>
</dbReference>
<feature type="compositionally biased region" description="Polar residues" evidence="11">
    <location>
        <begin position="75"/>
        <end position="88"/>
    </location>
</feature>
<dbReference type="SMART" id="SM00614">
    <property type="entry name" value="ZnF_BED"/>
    <property type="match status" value="1"/>
</dbReference>
<dbReference type="GO" id="GO:0046983">
    <property type="term" value="F:protein dimerization activity"/>
    <property type="evidence" value="ECO:0007669"/>
    <property type="project" value="InterPro"/>
</dbReference>
<keyword evidence="4 10" id="KW-0863">Zinc-finger</keyword>
<dbReference type="GO" id="GO:0005634">
    <property type="term" value="C:nucleus"/>
    <property type="evidence" value="ECO:0007669"/>
    <property type="project" value="UniProtKB-SubCell"/>
</dbReference>
<keyword evidence="7" id="KW-0238">DNA-binding</keyword>
<evidence type="ECO:0000256" key="1">
    <source>
        <dbReference type="ARBA" id="ARBA00004123"/>
    </source>
</evidence>
<gene>
    <name evidence="13" type="ORF">EJB05_29386</name>
</gene>
<evidence type="ECO:0000256" key="4">
    <source>
        <dbReference type="ARBA" id="ARBA00022771"/>
    </source>
</evidence>
<feature type="domain" description="BED-type" evidence="12">
    <location>
        <begin position="122"/>
        <end position="177"/>
    </location>
</feature>
<dbReference type="Pfam" id="PF05699">
    <property type="entry name" value="Dimer_Tnp_hAT"/>
    <property type="match status" value="1"/>
</dbReference>
<dbReference type="OrthoDB" id="1900170at2759"/>
<comment type="subunit">
    <text evidence="2">Homodimer.</text>
</comment>
<dbReference type="InterPro" id="IPR025525">
    <property type="entry name" value="hAT-like_transposase_RNase-H"/>
</dbReference>
<evidence type="ECO:0000256" key="5">
    <source>
        <dbReference type="ARBA" id="ARBA00022833"/>
    </source>
</evidence>
<dbReference type="GO" id="GO:0003677">
    <property type="term" value="F:DNA binding"/>
    <property type="evidence" value="ECO:0007669"/>
    <property type="project" value="UniProtKB-KW"/>
</dbReference>
<evidence type="ECO:0000256" key="7">
    <source>
        <dbReference type="ARBA" id="ARBA00023125"/>
    </source>
</evidence>
<dbReference type="EMBL" id="RWGY01000013">
    <property type="protein sequence ID" value="TVU26821.1"/>
    <property type="molecule type" value="Genomic_DNA"/>
</dbReference>
<keyword evidence="8" id="KW-0804">Transcription</keyword>
<comment type="subcellular location">
    <subcellularLocation>
        <location evidence="1">Nucleus</location>
    </subcellularLocation>
</comment>
<proteinExistence type="predicted"/>
<evidence type="ECO:0000259" key="12">
    <source>
        <dbReference type="PROSITE" id="PS50808"/>
    </source>
</evidence>
<evidence type="ECO:0000256" key="10">
    <source>
        <dbReference type="PROSITE-ProRule" id="PRU00027"/>
    </source>
</evidence>
<keyword evidence="9" id="KW-0539">Nucleus</keyword>
<dbReference type="InterPro" id="IPR012337">
    <property type="entry name" value="RNaseH-like_sf"/>
</dbReference>
<dbReference type="Proteomes" id="UP000324897">
    <property type="component" value="Chromosome 2"/>
</dbReference>
<dbReference type="InterPro" id="IPR008906">
    <property type="entry name" value="HATC_C_dom"/>
</dbReference>
<keyword evidence="14" id="KW-1185">Reference proteome</keyword>
<evidence type="ECO:0000256" key="6">
    <source>
        <dbReference type="ARBA" id="ARBA00023015"/>
    </source>
</evidence>
<dbReference type="SUPFAM" id="SSF140996">
    <property type="entry name" value="Hermes dimerisation domain"/>
    <property type="match status" value="1"/>
</dbReference>
<dbReference type="PANTHER" id="PTHR46481:SF11">
    <property type="entry name" value="ZINC FINGER BED DOMAIN-CONTAINING PROTEIN RICESLEEPER 2-LIKE"/>
    <property type="match status" value="1"/>
</dbReference>
<comment type="caution">
    <text evidence="13">The sequence shown here is derived from an EMBL/GenBank/DDBJ whole genome shotgun (WGS) entry which is preliminary data.</text>
</comment>
<protein>
    <recommendedName>
        <fullName evidence="12">BED-type domain-containing protein</fullName>
    </recommendedName>
</protein>
<feature type="region of interest" description="Disordered" evidence="11">
    <location>
        <begin position="66"/>
        <end position="120"/>
    </location>
</feature>
<dbReference type="SUPFAM" id="SSF53098">
    <property type="entry name" value="Ribonuclease H-like"/>
    <property type="match status" value="1"/>
</dbReference>
<evidence type="ECO:0000256" key="9">
    <source>
        <dbReference type="ARBA" id="ARBA00023242"/>
    </source>
</evidence>
<feature type="non-terminal residue" evidence="13">
    <location>
        <position position="1"/>
    </location>
</feature>
<reference evidence="13 14" key="1">
    <citation type="journal article" date="2019" name="Sci. Rep.">
        <title>A high-quality genome of Eragrostis curvula grass provides insights into Poaceae evolution and supports new strategies to enhance forage quality.</title>
        <authorList>
            <person name="Carballo J."/>
            <person name="Santos B.A.C.M."/>
            <person name="Zappacosta D."/>
            <person name="Garbus I."/>
            <person name="Selva J.P."/>
            <person name="Gallo C.A."/>
            <person name="Diaz A."/>
            <person name="Albertini E."/>
            <person name="Caccamo M."/>
            <person name="Echenique V."/>
        </authorList>
    </citation>
    <scope>NUCLEOTIDE SEQUENCE [LARGE SCALE GENOMIC DNA]</scope>
    <source>
        <strain evidence="14">cv. Victoria</strain>
        <tissue evidence="13">Leaf</tissue>
    </source>
</reference>
<organism evidence="13 14">
    <name type="scientific">Eragrostis curvula</name>
    <name type="common">weeping love grass</name>
    <dbReference type="NCBI Taxonomy" id="38414"/>
    <lineage>
        <taxon>Eukaryota</taxon>
        <taxon>Viridiplantae</taxon>
        <taxon>Streptophyta</taxon>
        <taxon>Embryophyta</taxon>
        <taxon>Tracheophyta</taxon>
        <taxon>Spermatophyta</taxon>
        <taxon>Magnoliopsida</taxon>
        <taxon>Liliopsida</taxon>
        <taxon>Poales</taxon>
        <taxon>Poaceae</taxon>
        <taxon>PACMAD clade</taxon>
        <taxon>Chloridoideae</taxon>
        <taxon>Eragrostideae</taxon>
        <taxon>Eragrostidinae</taxon>
        <taxon>Eragrostis</taxon>
    </lineage>
</organism>
<keyword evidence="6" id="KW-0805">Transcription regulation</keyword>
<dbReference type="PROSITE" id="PS50808">
    <property type="entry name" value="ZF_BED"/>
    <property type="match status" value="1"/>
</dbReference>
<keyword evidence="5" id="KW-0862">Zinc</keyword>
<dbReference type="GO" id="GO:0008270">
    <property type="term" value="F:zinc ion binding"/>
    <property type="evidence" value="ECO:0007669"/>
    <property type="project" value="UniProtKB-KW"/>
</dbReference>
<evidence type="ECO:0000313" key="13">
    <source>
        <dbReference type="EMBL" id="TVU26821.1"/>
    </source>
</evidence>
<accession>A0A5J9UU66</accession>
<evidence type="ECO:0000256" key="8">
    <source>
        <dbReference type="ARBA" id="ARBA00023163"/>
    </source>
</evidence>